<name>A0A484K3S1_9ASTE</name>
<keyword evidence="3" id="KW-1185">Reference proteome</keyword>
<evidence type="ECO:0000256" key="1">
    <source>
        <dbReference type="SAM" id="MobiDB-lite"/>
    </source>
</evidence>
<accession>A0A484K3S1</accession>
<feature type="region of interest" description="Disordered" evidence="1">
    <location>
        <begin position="1"/>
        <end position="25"/>
    </location>
</feature>
<reference evidence="2 3" key="1">
    <citation type="submission" date="2018-04" db="EMBL/GenBank/DDBJ databases">
        <authorList>
            <person name="Vogel A."/>
        </authorList>
    </citation>
    <scope>NUCLEOTIDE SEQUENCE [LARGE SCALE GENOMIC DNA]</scope>
</reference>
<evidence type="ECO:0000313" key="2">
    <source>
        <dbReference type="EMBL" id="VFQ60140.1"/>
    </source>
</evidence>
<feature type="compositionally biased region" description="Basic and acidic residues" evidence="1">
    <location>
        <begin position="7"/>
        <end position="25"/>
    </location>
</feature>
<protein>
    <submittedName>
        <fullName evidence="2">Uncharacterized protein</fullName>
    </submittedName>
</protein>
<sequence length="123" mass="14037">MGVLTSKEGKGSSFRLERASERSKTVFGAKKNEIGPKSRISREAQRTRGLRRPSWMLQVLCGELGVIALKHVISPMFELEDLRVAREASEELVDVEKLVHRQRLTSRQDFEGADSRSPWKWCP</sequence>
<dbReference type="EMBL" id="OOIL02000104">
    <property type="protein sequence ID" value="VFQ60140.1"/>
    <property type="molecule type" value="Genomic_DNA"/>
</dbReference>
<evidence type="ECO:0000313" key="3">
    <source>
        <dbReference type="Proteomes" id="UP000595140"/>
    </source>
</evidence>
<organism evidence="2 3">
    <name type="scientific">Cuscuta campestris</name>
    <dbReference type="NCBI Taxonomy" id="132261"/>
    <lineage>
        <taxon>Eukaryota</taxon>
        <taxon>Viridiplantae</taxon>
        <taxon>Streptophyta</taxon>
        <taxon>Embryophyta</taxon>
        <taxon>Tracheophyta</taxon>
        <taxon>Spermatophyta</taxon>
        <taxon>Magnoliopsida</taxon>
        <taxon>eudicotyledons</taxon>
        <taxon>Gunneridae</taxon>
        <taxon>Pentapetalae</taxon>
        <taxon>asterids</taxon>
        <taxon>lamiids</taxon>
        <taxon>Solanales</taxon>
        <taxon>Convolvulaceae</taxon>
        <taxon>Cuscuteae</taxon>
        <taxon>Cuscuta</taxon>
        <taxon>Cuscuta subgen. Grammica</taxon>
        <taxon>Cuscuta sect. Cleistogrammica</taxon>
    </lineage>
</organism>
<dbReference type="Proteomes" id="UP000595140">
    <property type="component" value="Unassembled WGS sequence"/>
</dbReference>
<gene>
    <name evidence="2" type="ORF">CCAM_LOCUS1916</name>
</gene>
<dbReference type="AlphaFoldDB" id="A0A484K3S1"/>
<proteinExistence type="predicted"/>